<evidence type="ECO:0000256" key="4">
    <source>
        <dbReference type="PROSITE-ProRule" id="PRU00325"/>
    </source>
</evidence>
<accession>A0AAD6EQQ1</accession>
<keyword evidence="1" id="KW-0479">Metal-binding</keyword>
<dbReference type="InterPro" id="IPR007527">
    <property type="entry name" value="Znf_SWIM"/>
</dbReference>
<dbReference type="SMART" id="SM00575">
    <property type="entry name" value="ZnF_PMZ"/>
    <property type="match status" value="1"/>
</dbReference>
<dbReference type="Pfam" id="PF10551">
    <property type="entry name" value="MULE"/>
    <property type="match status" value="1"/>
</dbReference>
<dbReference type="InterPro" id="IPR058594">
    <property type="entry name" value="PB1-like_dom_pln"/>
</dbReference>
<dbReference type="Proteomes" id="UP001210211">
    <property type="component" value="Unassembled WGS sequence"/>
</dbReference>
<dbReference type="PANTHER" id="PTHR31973">
    <property type="entry name" value="POLYPROTEIN, PUTATIVE-RELATED"/>
    <property type="match status" value="1"/>
</dbReference>
<dbReference type="InterPro" id="IPR006564">
    <property type="entry name" value="Znf_PMZ"/>
</dbReference>
<dbReference type="Pfam" id="PF26130">
    <property type="entry name" value="PB1-like"/>
    <property type="match status" value="1"/>
</dbReference>
<sequence>MNVLVQEPTSFAKMRYRNHFSEKPNYGSSECFFTCEVHHGGTVHMENTKFSYTGCKKDYFDYIDPDEISLLEFETMAEQLGYSKEISIWCRPCGGKDTNPKIMMSDQELLSMIDNIMKLNRVLECFVHHKKGCVEVEKEVQVEAVGVEAEKEVQVENVVVEAEKEVQVENVVVEAQNEVQVEVEGVDKNGEKDVVDADMDFYDPDNDVEADDIDVNCERNVIDENCRRDWIMPYKNQLEPFPTEEDSDYAPSDVLISGGETDGEDTSRRYPEFNALVDMKNPQFQVDWLVNHYLDTFRADPNWSAQGIQARIITDLHLEISRQKAWDVKRKALKIIVGKEGEQYSKLHSYADEIKRKNPGTTIIYELRNKVFKRAYMCLAACKEGFLAGCRPIISLDGCFLKTRYGGQLLSAVGIDANDCIFPIAYAVVETENSASWKWFLQLLGNDLEVRNSHSWTFMSDRQKGLVPMLKSLFPNSEFRFCVRHLYDNYNLAGHKGKALKDRLWACAMASYAAQFENKMKELEIFNKAAYEWDKPIITMLEMIKTRLMQRFQVKRDEMLKCTGSICPKIQKKLDRWKEESIKFRAIWNGATQYQVTGFEGQFVVNIAKSSCDCRKWDLTGIPCEHACASMRVNGLAPEDFVDNCYKVETFLKIYSESINPISGDNMWKKSTLSEPKNLLPGFNFVHDVFSSAISSQWQHGKLLKFEAFMVAIEVQNL</sequence>
<feature type="domain" description="SWIM-type" evidence="5">
    <location>
        <begin position="603"/>
        <end position="635"/>
    </location>
</feature>
<evidence type="ECO:0000313" key="7">
    <source>
        <dbReference type="Proteomes" id="UP001210211"/>
    </source>
</evidence>
<keyword evidence="2 4" id="KW-0863">Zinc-finger</keyword>
<evidence type="ECO:0000259" key="5">
    <source>
        <dbReference type="PROSITE" id="PS50966"/>
    </source>
</evidence>
<dbReference type="AlphaFoldDB" id="A0AAD6EQQ1"/>
<proteinExistence type="predicted"/>
<reference evidence="6 7" key="1">
    <citation type="journal article" date="2022" name="Cell">
        <title>Repeat-based holocentromeres influence genome architecture and karyotype evolution.</title>
        <authorList>
            <person name="Hofstatter P.G."/>
            <person name="Thangavel G."/>
            <person name="Lux T."/>
            <person name="Neumann P."/>
            <person name="Vondrak T."/>
            <person name="Novak P."/>
            <person name="Zhang M."/>
            <person name="Costa L."/>
            <person name="Castellani M."/>
            <person name="Scott A."/>
            <person name="Toegelov H."/>
            <person name="Fuchs J."/>
            <person name="Mata-Sucre Y."/>
            <person name="Dias Y."/>
            <person name="Vanzela A.L.L."/>
            <person name="Huettel B."/>
            <person name="Almeida C.C.S."/>
            <person name="Simkova H."/>
            <person name="Souza G."/>
            <person name="Pedrosa-Harand A."/>
            <person name="Macas J."/>
            <person name="Mayer K.F.X."/>
            <person name="Houben A."/>
            <person name="Marques A."/>
        </authorList>
    </citation>
    <scope>NUCLEOTIDE SEQUENCE [LARGE SCALE GENOMIC DNA]</scope>
    <source>
        <strain evidence="6">RhyTen1mFocal</strain>
    </source>
</reference>
<keyword evidence="7" id="KW-1185">Reference proteome</keyword>
<name>A0AAD6EQQ1_9POAL</name>
<dbReference type="GO" id="GO:0008270">
    <property type="term" value="F:zinc ion binding"/>
    <property type="evidence" value="ECO:0007669"/>
    <property type="project" value="UniProtKB-KW"/>
</dbReference>
<evidence type="ECO:0000256" key="2">
    <source>
        <dbReference type="ARBA" id="ARBA00022771"/>
    </source>
</evidence>
<dbReference type="PROSITE" id="PS50966">
    <property type="entry name" value="ZF_SWIM"/>
    <property type="match status" value="1"/>
</dbReference>
<dbReference type="InterPro" id="IPR018289">
    <property type="entry name" value="MULE_transposase_dom"/>
</dbReference>
<organism evidence="6 7">
    <name type="scientific">Rhynchospora tenuis</name>
    <dbReference type="NCBI Taxonomy" id="198213"/>
    <lineage>
        <taxon>Eukaryota</taxon>
        <taxon>Viridiplantae</taxon>
        <taxon>Streptophyta</taxon>
        <taxon>Embryophyta</taxon>
        <taxon>Tracheophyta</taxon>
        <taxon>Spermatophyta</taxon>
        <taxon>Magnoliopsida</taxon>
        <taxon>Liliopsida</taxon>
        <taxon>Poales</taxon>
        <taxon>Cyperaceae</taxon>
        <taxon>Cyperoideae</taxon>
        <taxon>Rhynchosporeae</taxon>
        <taxon>Rhynchospora</taxon>
    </lineage>
</organism>
<dbReference type="EMBL" id="JAMRDG010000001">
    <property type="protein sequence ID" value="KAJ3697435.1"/>
    <property type="molecule type" value="Genomic_DNA"/>
</dbReference>
<evidence type="ECO:0000313" key="6">
    <source>
        <dbReference type="EMBL" id="KAJ3697435.1"/>
    </source>
</evidence>
<evidence type="ECO:0000256" key="3">
    <source>
        <dbReference type="ARBA" id="ARBA00022833"/>
    </source>
</evidence>
<protein>
    <recommendedName>
        <fullName evidence="5">SWIM-type domain-containing protein</fullName>
    </recommendedName>
</protein>
<keyword evidence="3" id="KW-0862">Zinc</keyword>
<gene>
    <name evidence="6" type="ORF">LUZ61_001140</name>
</gene>
<dbReference type="PANTHER" id="PTHR31973:SF191">
    <property type="entry name" value="OS05G0489400 PROTEIN"/>
    <property type="match status" value="1"/>
</dbReference>
<dbReference type="Pfam" id="PF04434">
    <property type="entry name" value="SWIM"/>
    <property type="match status" value="1"/>
</dbReference>
<evidence type="ECO:0000256" key="1">
    <source>
        <dbReference type="ARBA" id="ARBA00022723"/>
    </source>
</evidence>
<comment type="caution">
    <text evidence="6">The sequence shown here is derived from an EMBL/GenBank/DDBJ whole genome shotgun (WGS) entry which is preliminary data.</text>
</comment>